<keyword evidence="2" id="KW-1133">Transmembrane helix</keyword>
<evidence type="ECO:0000313" key="3">
    <source>
        <dbReference type="EMBL" id="CAG8465544.1"/>
    </source>
</evidence>
<dbReference type="InterPro" id="IPR024338">
    <property type="entry name" value="MID1/Yam8"/>
</dbReference>
<proteinExistence type="predicted"/>
<dbReference type="OrthoDB" id="5405745at2759"/>
<dbReference type="Proteomes" id="UP000789342">
    <property type="component" value="Unassembled WGS sequence"/>
</dbReference>
<name>A0A9N8VZ74_9GLOM</name>
<dbReference type="PANTHER" id="PTHR39142:SF1">
    <property type="entry name" value="AEL197CP"/>
    <property type="match status" value="1"/>
</dbReference>
<keyword evidence="2" id="KW-0812">Transmembrane</keyword>
<dbReference type="GO" id="GO:0005262">
    <property type="term" value="F:calcium channel activity"/>
    <property type="evidence" value="ECO:0007669"/>
    <property type="project" value="InterPro"/>
</dbReference>
<keyword evidence="2" id="KW-0472">Membrane</keyword>
<comment type="caution">
    <text evidence="3">The sequence shown here is derived from an EMBL/GenBank/DDBJ whole genome shotgun (WGS) entry which is preliminary data.</text>
</comment>
<evidence type="ECO:0000256" key="2">
    <source>
        <dbReference type="SAM" id="Phobius"/>
    </source>
</evidence>
<keyword evidence="4" id="KW-1185">Reference proteome</keyword>
<dbReference type="GO" id="GO:0098703">
    <property type="term" value="P:calcium ion import across plasma membrane"/>
    <property type="evidence" value="ECO:0007669"/>
    <property type="project" value="InterPro"/>
</dbReference>
<protein>
    <submittedName>
        <fullName evidence="3">17069_t:CDS:1</fullName>
    </submittedName>
</protein>
<dbReference type="AlphaFoldDB" id="A0A9N8VZ74"/>
<sequence>MLKYQLYDKALFFIFMIICTFGIIEVVTQRDVTIQLPDSQIVNGTLGPESSSNVHFMYNSSFVSLTLDKSGGLAKVFGRAVTTSRPSAKSSTTGPKTSTSALPASKAPLSHSNSTTVHFTVTTCGIPVDPNTPANVFAKSLKVYVSEDPLNPQPGPSNYTAQYDVTNGYVKFTSTSRIIYIGVFTPVQTGLVGNYTFQIGASTQRAMHYIPSLVPNIALEDTDNSTALFRIDQDIDSSLISTYIAESNYVQDLQNSLCAFQYFQSNKLSHAVISYNLTTRGFIYPNYGSRITISIRQLTNGTKYTALVVYNQPNVENVPSKSSPIFLKTKSQTNCRLITGLSFCDRVAYSVPANPALPVSTIVDFFNNLALSYYQNFSISVAQLSNTSHYSLVRDINDCLASYKNWICAVTIPRCGDVDGTGITREVNQSRVSDIDSQMVPGAYIEVPPCIDLCYNTTQSCPVTLSFACPPNKTLLLSSYGMMGPNNNASNGTNGMFCNPMGSDWVKSNIAVRKDILPGHWKWVIILINIILGVWVSSAELRM</sequence>
<feature type="transmembrane region" description="Helical" evidence="2">
    <location>
        <begin position="12"/>
        <end position="28"/>
    </location>
</feature>
<dbReference type="PANTHER" id="PTHR39142">
    <property type="entry name" value="MID1P"/>
    <property type="match status" value="1"/>
</dbReference>
<reference evidence="3" key="1">
    <citation type="submission" date="2021-06" db="EMBL/GenBank/DDBJ databases">
        <authorList>
            <person name="Kallberg Y."/>
            <person name="Tangrot J."/>
            <person name="Rosling A."/>
        </authorList>
    </citation>
    <scope>NUCLEOTIDE SEQUENCE</scope>
    <source>
        <strain evidence="3">CL551</strain>
    </source>
</reference>
<accession>A0A9N8VZ74</accession>
<feature type="region of interest" description="Disordered" evidence="1">
    <location>
        <begin position="84"/>
        <end position="110"/>
    </location>
</feature>
<dbReference type="Pfam" id="PF12929">
    <property type="entry name" value="Mid1"/>
    <property type="match status" value="1"/>
</dbReference>
<organism evidence="3 4">
    <name type="scientific">Acaulospora morrowiae</name>
    <dbReference type="NCBI Taxonomy" id="94023"/>
    <lineage>
        <taxon>Eukaryota</taxon>
        <taxon>Fungi</taxon>
        <taxon>Fungi incertae sedis</taxon>
        <taxon>Mucoromycota</taxon>
        <taxon>Glomeromycotina</taxon>
        <taxon>Glomeromycetes</taxon>
        <taxon>Diversisporales</taxon>
        <taxon>Acaulosporaceae</taxon>
        <taxon>Acaulospora</taxon>
    </lineage>
</organism>
<feature type="compositionally biased region" description="Low complexity" evidence="1">
    <location>
        <begin position="86"/>
        <end position="101"/>
    </location>
</feature>
<evidence type="ECO:0000313" key="4">
    <source>
        <dbReference type="Proteomes" id="UP000789342"/>
    </source>
</evidence>
<evidence type="ECO:0000256" key="1">
    <source>
        <dbReference type="SAM" id="MobiDB-lite"/>
    </source>
</evidence>
<dbReference type="EMBL" id="CAJVPV010000609">
    <property type="protein sequence ID" value="CAG8465544.1"/>
    <property type="molecule type" value="Genomic_DNA"/>
</dbReference>
<gene>
    <name evidence="3" type="ORF">AMORRO_LOCUS1611</name>
</gene>